<evidence type="ECO:0000313" key="1">
    <source>
        <dbReference type="EMBL" id="GIG96568.1"/>
    </source>
</evidence>
<dbReference type="EMBL" id="BONX01000019">
    <property type="protein sequence ID" value="GIG96568.1"/>
    <property type="molecule type" value="Genomic_DNA"/>
</dbReference>
<organism evidence="1 2">
    <name type="scientific">Plantactinospora mayteni</name>
    <dbReference type="NCBI Taxonomy" id="566021"/>
    <lineage>
        <taxon>Bacteria</taxon>
        <taxon>Bacillati</taxon>
        <taxon>Actinomycetota</taxon>
        <taxon>Actinomycetes</taxon>
        <taxon>Micromonosporales</taxon>
        <taxon>Micromonosporaceae</taxon>
        <taxon>Plantactinospora</taxon>
    </lineage>
</organism>
<sequence>MLEDRVWGGKMMYLVALGWHLERLSQVYDAARQATAVRNNKIVQQLRITDINLHEVARSYDWADRSARRRFI</sequence>
<reference evidence="1 2" key="1">
    <citation type="submission" date="2021-01" db="EMBL/GenBank/DDBJ databases">
        <title>Whole genome shotgun sequence of Plantactinospora mayteni NBRC 109088.</title>
        <authorList>
            <person name="Komaki H."/>
            <person name="Tamura T."/>
        </authorList>
    </citation>
    <scope>NUCLEOTIDE SEQUENCE [LARGE SCALE GENOMIC DNA]</scope>
    <source>
        <strain evidence="1 2">NBRC 109088</strain>
    </source>
</reference>
<dbReference type="Proteomes" id="UP000621500">
    <property type="component" value="Unassembled WGS sequence"/>
</dbReference>
<comment type="caution">
    <text evidence="1">The sequence shown here is derived from an EMBL/GenBank/DDBJ whole genome shotgun (WGS) entry which is preliminary data.</text>
</comment>
<accession>A0ABQ4EPH3</accession>
<name>A0ABQ4EPH3_9ACTN</name>
<keyword evidence="2" id="KW-1185">Reference proteome</keyword>
<proteinExistence type="predicted"/>
<gene>
    <name evidence="1" type="ORF">Pma05_31410</name>
</gene>
<evidence type="ECO:0000313" key="2">
    <source>
        <dbReference type="Proteomes" id="UP000621500"/>
    </source>
</evidence>
<protein>
    <submittedName>
        <fullName evidence="1">Uncharacterized protein</fullName>
    </submittedName>
</protein>